<keyword evidence="1" id="KW-0812">Transmembrane</keyword>
<accession>A0A914WNQ3</accession>
<evidence type="ECO:0000313" key="3">
    <source>
        <dbReference type="WBParaSite" id="PSAMB.scaffold4603size14097.g24694.t1"/>
    </source>
</evidence>
<dbReference type="AlphaFoldDB" id="A0A914WNQ3"/>
<evidence type="ECO:0000256" key="1">
    <source>
        <dbReference type="SAM" id="Phobius"/>
    </source>
</evidence>
<evidence type="ECO:0000313" key="2">
    <source>
        <dbReference type="Proteomes" id="UP000887566"/>
    </source>
</evidence>
<dbReference type="WBParaSite" id="PSAMB.scaffold4603size14097.g24694.t1">
    <property type="protein sequence ID" value="PSAMB.scaffold4603size14097.g24694.t1"/>
    <property type="gene ID" value="PSAMB.scaffold4603size14097.g24694"/>
</dbReference>
<reference evidence="3" key="1">
    <citation type="submission" date="2022-11" db="UniProtKB">
        <authorList>
            <consortium name="WormBaseParasite"/>
        </authorList>
    </citation>
    <scope>IDENTIFICATION</scope>
</reference>
<dbReference type="Proteomes" id="UP000887566">
    <property type="component" value="Unplaced"/>
</dbReference>
<protein>
    <submittedName>
        <fullName evidence="3">Uncharacterized protein</fullName>
    </submittedName>
</protein>
<proteinExistence type="predicted"/>
<sequence length="249" mass="27430">MPVRSTASRTTLEMCVSGWSAVKYVFIGVWIIFTVAAGQNFKDHPLVCEDGYKVSSIKRGIAEGKNVGSLTVECERLISTVRNPTCKKSSSPYVCNGTVEACHSDSWIGGFIGYELDVGGALLLQPICCRSDDVKVIEQTCKSVTLNVAGGDFDRSIKRNQLFHSLKCWSQQDLNGVLQDFVWQPSVCEFALSGGRPNRDGSQCSECNCDCGPFTCPDGGVHRRPFKLIHKRLNLSTCQCRCDCIFKCM</sequence>
<name>A0A914WNQ3_9BILA</name>
<keyword evidence="1" id="KW-1133">Transmembrane helix</keyword>
<keyword evidence="2" id="KW-1185">Reference proteome</keyword>
<feature type="transmembrane region" description="Helical" evidence="1">
    <location>
        <begin position="21"/>
        <end position="38"/>
    </location>
</feature>
<organism evidence="2 3">
    <name type="scientific">Plectus sambesii</name>
    <dbReference type="NCBI Taxonomy" id="2011161"/>
    <lineage>
        <taxon>Eukaryota</taxon>
        <taxon>Metazoa</taxon>
        <taxon>Ecdysozoa</taxon>
        <taxon>Nematoda</taxon>
        <taxon>Chromadorea</taxon>
        <taxon>Plectida</taxon>
        <taxon>Plectina</taxon>
        <taxon>Plectoidea</taxon>
        <taxon>Plectidae</taxon>
        <taxon>Plectus</taxon>
    </lineage>
</organism>
<keyword evidence="1" id="KW-0472">Membrane</keyword>